<sequence>MIGGVTDIRDSAKELDEFVTKVLNATGANSVEFIGHSEGTVVAKWYAKFLDRHQKVNSVISVSPVGKGSSLQGLTDVIRAFGFEKPLVDLVQQYCVACIQLVEGSELMQELYEDGYDTVPGVRYLNIATRKDQIVTPYTNGLIDFKAFQRHITHDSSDPSVAKAVQDSKNLVIEDYCDKDPAYTNHFGLFRSPFAFHAIDAFLSPQYHDGVLSCTLS</sequence>
<dbReference type="SUPFAM" id="SSF53474">
    <property type="entry name" value="alpha/beta-Hydrolases"/>
    <property type="match status" value="1"/>
</dbReference>
<dbReference type="Pfam" id="PF01674">
    <property type="entry name" value="Lipase_2"/>
    <property type="match status" value="1"/>
</dbReference>
<dbReference type="AlphaFoldDB" id="A0A9P6UAK0"/>
<dbReference type="EMBL" id="JAAAJA010000018">
    <property type="protein sequence ID" value="KAG0266349.1"/>
    <property type="molecule type" value="Genomic_DNA"/>
</dbReference>
<dbReference type="GO" id="GO:0016787">
    <property type="term" value="F:hydrolase activity"/>
    <property type="evidence" value="ECO:0007669"/>
    <property type="project" value="InterPro"/>
</dbReference>
<evidence type="ECO:0000313" key="1">
    <source>
        <dbReference type="EMBL" id="KAG0266349.1"/>
    </source>
</evidence>
<dbReference type="Proteomes" id="UP000726737">
    <property type="component" value="Unassembled WGS sequence"/>
</dbReference>
<name>A0A9P6UAK0_9FUNG</name>
<dbReference type="InterPro" id="IPR029058">
    <property type="entry name" value="AB_hydrolase_fold"/>
</dbReference>
<organism evidence="1 2">
    <name type="scientific">Mortierella polycephala</name>
    <dbReference type="NCBI Taxonomy" id="41804"/>
    <lineage>
        <taxon>Eukaryota</taxon>
        <taxon>Fungi</taxon>
        <taxon>Fungi incertae sedis</taxon>
        <taxon>Mucoromycota</taxon>
        <taxon>Mortierellomycotina</taxon>
        <taxon>Mortierellomycetes</taxon>
        <taxon>Mortierellales</taxon>
        <taxon>Mortierellaceae</taxon>
        <taxon>Mortierella</taxon>
    </lineage>
</organism>
<reference evidence="1" key="1">
    <citation type="journal article" date="2020" name="Fungal Divers.">
        <title>Resolving the Mortierellaceae phylogeny through synthesis of multi-gene phylogenetics and phylogenomics.</title>
        <authorList>
            <person name="Vandepol N."/>
            <person name="Liber J."/>
            <person name="Desiro A."/>
            <person name="Na H."/>
            <person name="Kennedy M."/>
            <person name="Barry K."/>
            <person name="Grigoriev I.V."/>
            <person name="Miller A.N."/>
            <person name="O'Donnell K."/>
            <person name="Stajich J.E."/>
            <person name="Bonito G."/>
        </authorList>
    </citation>
    <scope>NUCLEOTIDE SEQUENCE</scope>
    <source>
        <strain evidence="1">KOD948</strain>
    </source>
</reference>
<dbReference type="GO" id="GO:0016042">
    <property type="term" value="P:lipid catabolic process"/>
    <property type="evidence" value="ECO:0007669"/>
    <property type="project" value="InterPro"/>
</dbReference>
<protein>
    <recommendedName>
        <fullName evidence="3">Triacylglycerol lipase</fullName>
    </recommendedName>
</protein>
<evidence type="ECO:0008006" key="3">
    <source>
        <dbReference type="Google" id="ProtNLM"/>
    </source>
</evidence>
<dbReference type="OrthoDB" id="9974421at2759"/>
<evidence type="ECO:0000313" key="2">
    <source>
        <dbReference type="Proteomes" id="UP000726737"/>
    </source>
</evidence>
<gene>
    <name evidence="1" type="ORF">BG011_002468</name>
</gene>
<dbReference type="InterPro" id="IPR002918">
    <property type="entry name" value="Lipase_EstA/Esterase_EstB"/>
</dbReference>
<proteinExistence type="predicted"/>
<comment type="caution">
    <text evidence="1">The sequence shown here is derived from an EMBL/GenBank/DDBJ whole genome shotgun (WGS) entry which is preliminary data.</text>
</comment>
<accession>A0A9P6UAK0</accession>
<keyword evidence="2" id="KW-1185">Reference proteome</keyword>
<dbReference type="Gene3D" id="3.40.50.1820">
    <property type="entry name" value="alpha/beta hydrolase"/>
    <property type="match status" value="1"/>
</dbReference>